<accession>A0A194UXF0</accession>
<proteinExistence type="predicted"/>
<gene>
    <name evidence="2" type="ORF">VP1G_03679</name>
</gene>
<dbReference type="OrthoDB" id="1431934at2759"/>
<reference evidence="3" key="1">
    <citation type="submission" date="2014-12" db="EMBL/GenBank/DDBJ databases">
        <title>Genome Sequence of Valsa Canker Pathogens Uncovers a Specific Adaption of Colonization on Woody Bark.</title>
        <authorList>
            <person name="Yin Z."/>
            <person name="Liu H."/>
            <person name="Gao X."/>
            <person name="Li Z."/>
            <person name="Song N."/>
            <person name="Ke X."/>
            <person name="Dai Q."/>
            <person name="Wu Y."/>
            <person name="Sun Y."/>
            <person name="Xu J.-R."/>
            <person name="Kang Z.K."/>
            <person name="Wang L."/>
            <person name="Huang L."/>
        </authorList>
    </citation>
    <scope>NUCLEOTIDE SEQUENCE [LARGE SCALE GENOMIC DNA]</scope>
    <source>
        <strain evidence="3">SXYL134</strain>
    </source>
</reference>
<keyword evidence="3" id="KW-1185">Reference proteome</keyword>
<dbReference type="EMBL" id="KN714688">
    <property type="protein sequence ID" value="KUI56328.1"/>
    <property type="molecule type" value="Genomic_DNA"/>
</dbReference>
<dbReference type="STRING" id="694573.A0A194UXF0"/>
<protein>
    <submittedName>
        <fullName evidence="2">Uncharacterized protein</fullName>
    </submittedName>
</protein>
<feature type="compositionally biased region" description="Basic and acidic residues" evidence="1">
    <location>
        <begin position="394"/>
        <end position="403"/>
    </location>
</feature>
<evidence type="ECO:0000256" key="1">
    <source>
        <dbReference type="SAM" id="MobiDB-lite"/>
    </source>
</evidence>
<sequence length="864" mass="97707">MSNLNLPGAPPPDYAPSESSMEEDYGRDSNPDANVPAFRNLPSLDRLEQEINSSLPGVPSLSSMGALVVNGKHYKFIPEWSNRFKDPVAPGSFRRPAILPGDGNPSTYARRFGIDVGDPPDNPGRSMLTPISDVYPDATQVPNWVEEFQSFVFGGYTAEEGNNVLWDAMQPALRLASKVLESNPPFWQALFDLYNRRPIEDRLVPEKMETGISLTSVWLDVDENKMYPEARELRNRRFDTAGTTAYVLEKFLRLGFEDCLHVGDGISGLTNIIRRYDQPQGRHVVSVRIAPQMVWPLLVPEYSAAEKTAASMHIASTLLHELSDEPQAEEGYAFENTLTSNGKLWGGELEYLTSEHGLDKDDGFPATINVSMTSWPHAKIQPHPKTVKTPPKPSSDKSSDKRRDEIFDYYEEDDGDDDDDYMVNNMNAMTNDFSTIGIGEIPTIGVDESRDKDNNKKLWPDWIMEPPSTTIKRNTALPVSMYSRFFNESFWTRGGTGTFAKYGHQALRMPRDQWEGKPLKSHFEFYYVRTSDVARAFGNLKAYLWMAHATSALEEASEYAISQYLQDLTESVVEADMMRKRLHNEKKMWPRSDAEISKRIEQIRRLWGQVPNLLNNYRQSQGGQVGPGVPPVGNARAAYIEQGCLIIIEVTEVQRLLGIEVQCLQFLVFGVLKQTDETRRNLRRYMNIMRYRIQDVLGRWADEAIQRTSAMYQQYLAEVGPNLPQQMDDKQRQLTDRLTTMYHDIQSTLPSTRGQLSELAEIITVCIDTDESGNMASPPQDRFNLLVDAAGLRAMRTRQRHLRNLAVRNIGRLAPGSPKLKIVQAWLQALRTQPQLAGAATQAEYLAARRHIMGALMNPQLAGE</sequence>
<feature type="region of interest" description="Disordered" evidence="1">
    <location>
        <begin position="1"/>
        <end position="38"/>
    </location>
</feature>
<name>A0A194UXF0_CYTMA</name>
<evidence type="ECO:0000313" key="2">
    <source>
        <dbReference type="EMBL" id="KUI56328.1"/>
    </source>
</evidence>
<evidence type="ECO:0000313" key="3">
    <source>
        <dbReference type="Proteomes" id="UP000078576"/>
    </source>
</evidence>
<dbReference type="Proteomes" id="UP000078576">
    <property type="component" value="Unassembled WGS sequence"/>
</dbReference>
<organism evidence="2 3">
    <name type="scientific">Cytospora mali</name>
    <name type="common">Apple Valsa canker fungus</name>
    <name type="synonym">Valsa mali</name>
    <dbReference type="NCBI Taxonomy" id="578113"/>
    <lineage>
        <taxon>Eukaryota</taxon>
        <taxon>Fungi</taxon>
        <taxon>Dikarya</taxon>
        <taxon>Ascomycota</taxon>
        <taxon>Pezizomycotina</taxon>
        <taxon>Sordariomycetes</taxon>
        <taxon>Sordariomycetidae</taxon>
        <taxon>Diaporthales</taxon>
        <taxon>Cytosporaceae</taxon>
        <taxon>Cytospora</taxon>
    </lineage>
</organism>
<dbReference type="AlphaFoldDB" id="A0A194UXF0"/>
<feature type="region of interest" description="Disordered" evidence="1">
    <location>
        <begin position="375"/>
        <end position="403"/>
    </location>
</feature>